<dbReference type="PANTHER" id="PTHR42982">
    <property type="entry name" value="SEC-INDEPENDENT PROTEIN TRANSLOCASE PROTEIN TATA"/>
    <property type="match status" value="1"/>
</dbReference>
<name>A0A347ZWF9_9CHLR</name>
<evidence type="ECO:0000256" key="6">
    <source>
        <dbReference type="ARBA" id="ARBA00022989"/>
    </source>
</evidence>
<comment type="function">
    <text evidence="9">Part of the twin-arginine translocation (Tat) system that transports large folded proteins containing a characteristic twin-arginine motif in their signal peptide across membranes. TatA could form the protein-conducting channel of the Tat system.</text>
</comment>
<organism evidence="11 12">
    <name type="scientific">Pelolinea submarina</name>
    <dbReference type="NCBI Taxonomy" id="913107"/>
    <lineage>
        <taxon>Bacteria</taxon>
        <taxon>Bacillati</taxon>
        <taxon>Chloroflexota</taxon>
        <taxon>Anaerolineae</taxon>
        <taxon>Anaerolineales</taxon>
        <taxon>Anaerolineaceae</taxon>
        <taxon>Pelolinea</taxon>
    </lineage>
</organism>
<dbReference type="PANTHER" id="PTHR42982:SF1">
    <property type="entry name" value="SEC-INDEPENDENT PROTEIN TRANSLOCASE PROTEIN TATA"/>
    <property type="match status" value="1"/>
</dbReference>
<dbReference type="GO" id="GO:0033281">
    <property type="term" value="C:TAT protein transport complex"/>
    <property type="evidence" value="ECO:0007669"/>
    <property type="project" value="UniProtKB-UniRule"/>
</dbReference>
<dbReference type="NCBIfam" id="TIGR01411">
    <property type="entry name" value="tatAE"/>
    <property type="match status" value="1"/>
</dbReference>
<evidence type="ECO:0000256" key="8">
    <source>
        <dbReference type="ARBA" id="ARBA00023136"/>
    </source>
</evidence>
<dbReference type="EMBL" id="QUMS01000005">
    <property type="protein sequence ID" value="REG05383.1"/>
    <property type="molecule type" value="Genomic_DNA"/>
</dbReference>
<evidence type="ECO:0000256" key="3">
    <source>
        <dbReference type="ARBA" id="ARBA00022475"/>
    </source>
</evidence>
<dbReference type="Proteomes" id="UP000256388">
    <property type="component" value="Unassembled WGS sequence"/>
</dbReference>
<gene>
    <name evidence="9" type="primary">tatA</name>
    <name evidence="11" type="ORF">DFR64_2783</name>
</gene>
<comment type="subcellular location">
    <subcellularLocation>
        <location evidence="1 9">Cell membrane</location>
        <topology evidence="1 9">Single-pass membrane protein</topology>
    </subcellularLocation>
</comment>
<evidence type="ECO:0000256" key="9">
    <source>
        <dbReference type="HAMAP-Rule" id="MF_00236"/>
    </source>
</evidence>
<comment type="caution">
    <text evidence="11">The sequence shown here is derived from an EMBL/GenBank/DDBJ whole genome shotgun (WGS) entry which is preliminary data.</text>
</comment>
<comment type="subunit">
    <text evidence="9">Forms a complex with TatC.</text>
</comment>
<evidence type="ECO:0000313" key="12">
    <source>
        <dbReference type="Proteomes" id="UP000256388"/>
    </source>
</evidence>
<protein>
    <recommendedName>
        <fullName evidence="9">Sec-independent protein translocase protein TatA</fullName>
    </recommendedName>
</protein>
<evidence type="ECO:0000256" key="5">
    <source>
        <dbReference type="ARBA" id="ARBA00022927"/>
    </source>
</evidence>
<evidence type="ECO:0000256" key="10">
    <source>
        <dbReference type="SAM" id="MobiDB-lite"/>
    </source>
</evidence>
<keyword evidence="3 9" id="KW-1003">Cell membrane</keyword>
<dbReference type="InterPro" id="IPR006312">
    <property type="entry name" value="TatA/E"/>
</dbReference>
<reference evidence="11 12" key="1">
    <citation type="submission" date="2018-08" db="EMBL/GenBank/DDBJ databases">
        <title>Genomic Encyclopedia of Type Strains, Phase IV (KMG-IV): sequencing the most valuable type-strain genomes for metagenomic binning, comparative biology and taxonomic classification.</title>
        <authorList>
            <person name="Goeker M."/>
        </authorList>
    </citation>
    <scope>NUCLEOTIDE SEQUENCE [LARGE SCALE GENOMIC DNA]</scope>
    <source>
        <strain evidence="11 12">DSM 23923</strain>
    </source>
</reference>
<evidence type="ECO:0000313" key="11">
    <source>
        <dbReference type="EMBL" id="REG05383.1"/>
    </source>
</evidence>
<dbReference type="InterPro" id="IPR003369">
    <property type="entry name" value="TatA/B/E"/>
</dbReference>
<dbReference type="AlphaFoldDB" id="A0A347ZWF9"/>
<dbReference type="Gene3D" id="1.20.5.3310">
    <property type="match status" value="1"/>
</dbReference>
<keyword evidence="4 9" id="KW-0812">Transmembrane</keyword>
<dbReference type="Pfam" id="PF02416">
    <property type="entry name" value="TatA_B_E"/>
    <property type="match status" value="1"/>
</dbReference>
<dbReference type="GO" id="GO:0008320">
    <property type="term" value="F:protein transmembrane transporter activity"/>
    <property type="evidence" value="ECO:0007669"/>
    <property type="project" value="UniProtKB-UniRule"/>
</dbReference>
<keyword evidence="12" id="KW-1185">Reference proteome</keyword>
<feature type="transmembrane region" description="Helical" evidence="9">
    <location>
        <begin position="6"/>
        <end position="25"/>
    </location>
</feature>
<keyword evidence="8 9" id="KW-0472">Membrane</keyword>
<evidence type="ECO:0000256" key="7">
    <source>
        <dbReference type="ARBA" id="ARBA00023010"/>
    </source>
</evidence>
<evidence type="ECO:0000256" key="2">
    <source>
        <dbReference type="ARBA" id="ARBA00022448"/>
    </source>
</evidence>
<feature type="region of interest" description="Disordered" evidence="10">
    <location>
        <begin position="40"/>
        <end position="63"/>
    </location>
</feature>
<evidence type="ECO:0000256" key="1">
    <source>
        <dbReference type="ARBA" id="ARBA00004162"/>
    </source>
</evidence>
<keyword evidence="2 9" id="KW-0813">Transport</keyword>
<comment type="similarity">
    <text evidence="9">Belongs to the TatA/E family.</text>
</comment>
<accession>A0A347ZWF9</accession>
<proteinExistence type="inferred from homology"/>
<feature type="compositionally biased region" description="Acidic residues" evidence="10">
    <location>
        <begin position="52"/>
        <end position="63"/>
    </location>
</feature>
<sequence>MPRLGTWEIIIVLVIVLLVFGPGRITKVASEMGKGIKAFKDGLNEDKSEKDESAEESESETKK</sequence>
<keyword evidence="6 9" id="KW-1133">Transmembrane helix</keyword>
<dbReference type="HAMAP" id="MF_00236">
    <property type="entry name" value="TatA_E"/>
    <property type="match status" value="1"/>
</dbReference>
<keyword evidence="5 9" id="KW-0653">Protein transport</keyword>
<evidence type="ECO:0000256" key="4">
    <source>
        <dbReference type="ARBA" id="ARBA00022692"/>
    </source>
</evidence>
<dbReference type="GO" id="GO:0043953">
    <property type="term" value="P:protein transport by the Tat complex"/>
    <property type="evidence" value="ECO:0007669"/>
    <property type="project" value="UniProtKB-UniRule"/>
</dbReference>
<dbReference type="RefSeq" id="WP_116226052.1">
    <property type="nucleotide sequence ID" value="NZ_AP018437.1"/>
</dbReference>
<keyword evidence="7 9" id="KW-0811">Translocation</keyword>
<feature type="compositionally biased region" description="Basic and acidic residues" evidence="10">
    <location>
        <begin position="40"/>
        <end position="51"/>
    </location>
</feature>